<comment type="caution">
    <text evidence="2">The sequence shown here is derived from an EMBL/GenBank/DDBJ whole genome shotgun (WGS) entry which is preliminary data.</text>
</comment>
<evidence type="ECO:0000256" key="1">
    <source>
        <dbReference type="SAM" id="MobiDB-lite"/>
    </source>
</evidence>
<evidence type="ECO:0000313" key="2">
    <source>
        <dbReference type="EMBL" id="KAK1456519.1"/>
    </source>
</evidence>
<dbReference type="AlphaFoldDB" id="A0AAI9UDT0"/>
<sequence>MEDAWEARACDIKQWKTPEINNKTYQKKVNNSKQNKATRDERWERWLNDKQERELGRKCRSNMDFTMEPEIFEQHSTCLLACLFWACPWGGRIHGERGRLDPPGCWASPHEKGPSESDTSSNGDLSVVSSASRAGLRRPMGPATADLPGRELGGALEESTQLRIDEDRRPRTTSRRLGRTLGFSLIVRTAAPFRVCKGTYLSINDDHSLLALPRPNRSWEAEPGPSKVELLQDFWPTWVFSREPNRSWDPSGIIWLPPRESFSSFDRCRVASRFPSRAARGWSTVNALHCIFLSRVSNPQNRSMWFWPWGCVAWKAQAKKKKNFREDCNKENTAAKRVRRWSHKFTTRPPGCNRMGWVMGRTERDVKRSGQNSNLTTHKACSGTFGGETLWLAFCPLYGVLLLGSRRGYHHYHYHYLNWCYAESRSVAHTPKYRRNSYLKLAYLPISLSLPFARRFSTLSRKDFRTATTERETKPTGGYTLGTEERPTAGGQRVSVPRLMSLVFLAVLARLTLKQRGWESLEEVCQLSLLIMPNKQLPMICYRACLFIGVTRLREEIRTGRTCIYAAATIQIYPDYPDYARTVRKPPFSHLAVVKMSPHRAIVARRKKANPSALPSELVKEATHPNPIRVPCERCLCDLLALSLAVPTFLSSIDNQFAQFPFFFFFFALFPRLSPLLDHAFVPHPPLSRLQVQETLEPVWPSLALFAHGFETSGRNHDQSDTSQPSREEKYLHSSSFNPQKFEPLFGLLFSRVSNGFSPCFVLLSLPLCRPELSTKQGARPSFPAKNEMGPAALVPSGLSQRKFDVQASAPTSHSRVQNFGIHIARKELALAYAITELLDPIIRERRKRPDQHSKCPCSFHTVIPRKKTTTYPSGRSTTLRTTCGSCPTTSPTRPARRPDAATLVFPTLASGRRLSLLIWNAEICSSYCRATVRHLHNGFAPTTRTKNLHTRPPARRLSSSRSKDVTENTPAGCCARSWFTGPLPNCESPSVSLGRIFLPSGFCDGVDGVGGHLPSTVS</sequence>
<protein>
    <submittedName>
        <fullName evidence="2">Uncharacterized protein</fullName>
    </submittedName>
</protein>
<keyword evidence="3" id="KW-1185">Reference proteome</keyword>
<feature type="region of interest" description="Disordered" evidence="1">
    <location>
        <begin position="869"/>
        <end position="898"/>
    </location>
</feature>
<reference evidence="2" key="1">
    <citation type="submission" date="2016-11" db="EMBL/GenBank/DDBJ databases">
        <title>The genome sequence of Colletotrichum cuscutae.</title>
        <authorList>
            <person name="Baroncelli R."/>
        </authorList>
    </citation>
    <scope>NUCLEOTIDE SEQUENCE</scope>
    <source>
        <strain evidence="2">IMI 304802</strain>
    </source>
</reference>
<accession>A0AAI9UDT0</accession>
<feature type="region of interest" description="Disordered" evidence="1">
    <location>
        <begin position="467"/>
        <end position="490"/>
    </location>
</feature>
<proteinExistence type="predicted"/>
<feature type="region of interest" description="Disordered" evidence="1">
    <location>
        <begin position="944"/>
        <end position="970"/>
    </location>
</feature>
<dbReference type="EMBL" id="MPDP01000285">
    <property type="protein sequence ID" value="KAK1456519.1"/>
    <property type="molecule type" value="Genomic_DNA"/>
</dbReference>
<feature type="compositionally biased region" description="Low complexity" evidence="1">
    <location>
        <begin position="881"/>
        <end position="894"/>
    </location>
</feature>
<feature type="compositionally biased region" description="Polar residues" evidence="1">
    <location>
        <begin position="870"/>
        <end position="880"/>
    </location>
</feature>
<evidence type="ECO:0000313" key="3">
    <source>
        <dbReference type="Proteomes" id="UP001239213"/>
    </source>
</evidence>
<name>A0AAI9UDT0_9PEZI</name>
<organism evidence="2 3">
    <name type="scientific">Colletotrichum cuscutae</name>
    <dbReference type="NCBI Taxonomy" id="1209917"/>
    <lineage>
        <taxon>Eukaryota</taxon>
        <taxon>Fungi</taxon>
        <taxon>Dikarya</taxon>
        <taxon>Ascomycota</taxon>
        <taxon>Pezizomycotina</taxon>
        <taxon>Sordariomycetes</taxon>
        <taxon>Hypocreomycetidae</taxon>
        <taxon>Glomerellales</taxon>
        <taxon>Glomerellaceae</taxon>
        <taxon>Colletotrichum</taxon>
        <taxon>Colletotrichum acutatum species complex</taxon>
    </lineage>
</organism>
<feature type="compositionally biased region" description="Polar residues" evidence="1">
    <location>
        <begin position="116"/>
        <end position="132"/>
    </location>
</feature>
<gene>
    <name evidence="2" type="ORF">CCUS01_09966</name>
</gene>
<dbReference type="Proteomes" id="UP001239213">
    <property type="component" value="Unassembled WGS sequence"/>
</dbReference>
<feature type="region of interest" description="Disordered" evidence="1">
    <location>
        <begin position="105"/>
        <end position="173"/>
    </location>
</feature>